<evidence type="ECO:0000256" key="4">
    <source>
        <dbReference type="ARBA" id="ARBA00022801"/>
    </source>
</evidence>
<keyword evidence="5" id="KW-0862">Zinc</keyword>
<feature type="chain" id="PRO_5046604214" evidence="7">
    <location>
        <begin position="18"/>
        <end position="328"/>
    </location>
</feature>
<dbReference type="Proteomes" id="UP001055955">
    <property type="component" value="Chromosome"/>
</dbReference>
<comment type="cofactor">
    <cofactor evidence="1">
        <name>Zn(2+)</name>
        <dbReference type="ChEBI" id="CHEBI:29105"/>
    </cofactor>
</comment>
<gene>
    <name evidence="9" type="ORF">MMH89_00500</name>
</gene>
<evidence type="ECO:0000256" key="3">
    <source>
        <dbReference type="ARBA" id="ARBA00022723"/>
    </source>
</evidence>
<evidence type="ECO:0000256" key="2">
    <source>
        <dbReference type="ARBA" id="ARBA00022670"/>
    </source>
</evidence>
<evidence type="ECO:0000256" key="6">
    <source>
        <dbReference type="ARBA" id="ARBA00023049"/>
    </source>
</evidence>
<evidence type="ECO:0000256" key="7">
    <source>
        <dbReference type="SAM" id="SignalP"/>
    </source>
</evidence>
<organism evidence="9 10">
    <name type="scientific">Candidatus Comchoanobacter bicostacola</name>
    <dbReference type="NCBI Taxonomy" id="2919598"/>
    <lineage>
        <taxon>Bacteria</taxon>
        <taxon>Pseudomonadati</taxon>
        <taxon>Pseudomonadota</taxon>
        <taxon>Gammaproteobacteria</taxon>
        <taxon>Candidatus Comchoanobacterales</taxon>
        <taxon>Candidatus Comchoanobacteraceae</taxon>
        <taxon>Candidatus Comchoanobacter</taxon>
    </lineage>
</organism>
<feature type="signal peptide" evidence="7">
    <location>
        <begin position="1"/>
        <end position="17"/>
    </location>
</feature>
<accession>A0ABY5DJC2</accession>
<dbReference type="PANTHER" id="PTHR21666">
    <property type="entry name" value="PEPTIDASE-RELATED"/>
    <property type="match status" value="1"/>
</dbReference>
<evidence type="ECO:0000259" key="8">
    <source>
        <dbReference type="PROSITE" id="PS51782"/>
    </source>
</evidence>
<dbReference type="CDD" id="cd00118">
    <property type="entry name" value="LysM"/>
    <property type="match status" value="1"/>
</dbReference>
<dbReference type="PANTHER" id="PTHR21666:SF288">
    <property type="entry name" value="CELL DIVISION PROTEIN YTFB"/>
    <property type="match status" value="1"/>
</dbReference>
<sequence length="328" mass="37165">MKYVLISLLMLSHLSSAGVKRVDTLVQPGDTINQIFRKQSVANESIYTLNQKQYPEFNSIKPGDEITLIINDQNATLLTCSIHKPDKKITVNKLASGYQINTDHAQPHLRTQQISSQQKYAISSELAIYQRMLKTIFPKFEGIADVLLDNQKITAIKAYHRNNTEFAFIKDGHYQIDSEKHARQLISRLPTNYKRISSPFDLNRKHPITHEVKPHHGIDLAAPINTPVWSALDGEVVHKSTDTGYGNMLIIKHQSGIETYYAHLNKFYQNIQVGQKVRAFETIGYVGSTGRSTGPHLHFELRINDKPIDPLDAKLPNNGNATIPKKFF</sequence>
<dbReference type="InterPro" id="IPR011055">
    <property type="entry name" value="Dup_hybrid_motif"/>
</dbReference>
<dbReference type="Gene3D" id="3.10.450.350">
    <property type="match status" value="2"/>
</dbReference>
<reference evidence="9 10" key="1">
    <citation type="journal article" date="2022" name="Nat. Microbiol.">
        <title>The microbiome of a bacterivorous marine choanoflagellate contains a resource-demanding obligate bacterial associate.</title>
        <authorList>
            <person name="Needham D.M."/>
            <person name="Poirier C."/>
            <person name="Bachy C."/>
            <person name="George E.E."/>
            <person name="Wilken S."/>
            <person name="Yung C.C.M."/>
            <person name="Limardo A.J."/>
            <person name="Morando M."/>
            <person name="Sudek L."/>
            <person name="Malmstrom R.R."/>
            <person name="Keeling P.J."/>
            <person name="Santoro A.E."/>
            <person name="Worden A.Z."/>
        </authorList>
    </citation>
    <scope>NUCLEOTIDE SEQUENCE [LARGE SCALE GENOMIC DNA]</scope>
    <source>
        <strain evidence="9 10">Comchoano-1</strain>
    </source>
</reference>
<dbReference type="Gene3D" id="2.70.70.10">
    <property type="entry name" value="Glucose Permease (Domain IIA)"/>
    <property type="match status" value="1"/>
</dbReference>
<dbReference type="RefSeq" id="WP_258568431.1">
    <property type="nucleotide sequence ID" value="NZ_CP092900.1"/>
</dbReference>
<evidence type="ECO:0000256" key="1">
    <source>
        <dbReference type="ARBA" id="ARBA00001947"/>
    </source>
</evidence>
<keyword evidence="7" id="KW-0732">Signal</keyword>
<name>A0ABY5DJC2_9GAMM</name>
<dbReference type="InterPro" id="IPR050570">
    <property type="entry name" value="Cell_wall_metabolism_enzyme"/>
</dbReference>
<dbReference type="InterPro" id="IPR018392">
    <property type="entry name" value="LysM"/>
</dbReference>
<dbReference type="CDD" id="cd12797">
    <property type="entry name" value="M23_peptidase"/>
    <property type="match status" value="1"/>
</dbReference>
<protein>
    <submittedName>
        <fullName evidence="9">M23 family metallopeptidase</fullName>
    </submittedName>
</protein>
<dbReference type="Pfam" id="PF01551">
    <property type="entry name" value="Peptidase_M23"/>
    <property type="match status" value="1"/>
</dbReference>
<keyword evidence="6" id="KW-0482">Metalloprotease</keyword>
<keyword evidence="10" id="KW-1185">Reference proteome</keyword>
<evidence type="ECO:0000256" key="5">
    <source>
        <dbReference type="ARBA" id="ARBA00022833"/>
    </source>
</evidence>
<keyword evidence="4" id="KW-0378">Hydrolase</keyword>
<dbReference type="SUPFAM" id="SSF51261">
    <property type="entry name" value="Duplicated hybrid motif"/>
    <property type="match status" value="1"/>
</dbReference>
<evidence type="ECO:0000313" key="10">
    <source>
        <dbReference type="Proteomes" id="UP001055955"/>
    </source>
</evidence>
<keyword evidence="3" id="KW-0479">Metal-binding</keyword>
<dbReference type="InterPro" id="IPR016047">
    <property type="entry name" value="M23ase_b-sheet_dom"/>
</dbReference>
<proteinExistence type="predicted"/>
<keyword evidence="2" id="KW-0645">Protease</keyword>
<dbReference type="PROSITE" id="PS51782">
    <property type="entry name" value="LYSM"/>
    <property type="match status" value="1"/>
</dbReference>
<evidence type="ECO:0000313" key="9">
    <source>
        <dbReference type="EMBL" id="UTC24646.1"/>
    </source>
</evidence>
<feature type="domain" description="LysM" evidence="8">
    <location>
        <begin position="22"/>
        <end position="68"/>
    </location>
</feature>
<dbReference type="EMBL" id="CP092900">
    <property type="protein sequence ID" value="UTC24646.1"/>
    <property type="molecule type" value="Genomic_DNA"/>
</dbReference>